<proteinExistence type="inferred from homology"/>
<evidence type="ECO:0000256" key="1">
    <source>
        <dbReference type="ARBA" id="ARBA00004123"/>
    </source>
</evidence>
<dbReference type="Pfam" id="PF06584">
    <property type="entry name" value="DIRP"/>
    <property type="match status" value="1"/>
</dbReference>
<dbReference type="AlphaFoldDB" id="A0A8J4WHC4"/>
<dbReference type="InterPro" id="IPR010561">
    <property type="entry name" value="LIN-9/ALY1"/>
</dbReference>
<protein>
    <recommendedName>
        <fullName evidence="4">DIRP domain-containing protein</fullName>
    </recommendedName>
</protein>
<dbReference type="SMART" id="SM01135">
    <property type="entry name" value="DIRP"/>
    <property type="match status" value="1"/>
</dbReference>
<evidence type="ECO:0000313" key="5">
    <source>
        <dbReference type="EMBL" id="KAF5402008.1"/>
    </source>
</evidence>
<dbReference type="OrthoDB" id="2339771at2759"/>
<dbReference type="EMBL" id="LUCH01002087">
    <property type="protein sequence ID" value="KAF5402008.1"/>
    <property type="molecule type" value="Genomic_DNA"/>
</dbReference>
<gene>
    <name evidence="5" type="ORF">PHET_04144</name>
</gene>
<feature type="domain" description="DIRP" evidence="4">
    <location>
        <begin position="94"/>
        <end position="211"/>
    </location>
</feature>
<evidence type="ECO:0000313" key="6">
    <source>
        <dbReference type="Proteomes" id="UP000748531"/>
    </source>
</evidence>
<name>A0A8J4WHC4_9TREM</name>
<dbReference type="PANTHER" id="PTHR21689">
    <property type="entry name" value="LIN-9"/>
    <property type="match status" value="1"/>
</dbReference>
<organism evidence="5 6">
    <name type="scientific">Paragonimus heterotremus</name>
    <dbReference type="NCBI Taxonomy" id="100268"/>
    <lineage>
        <taxon>Eukaryota</taxon>
        <taxon>Metazoa</taxon>
        <taxon>Spiralia</taxon>
        <taxon>Lophotrochozoa</taxon>
        <taxon>Platyhelminthes</taxon>
        <taxon>Trematoda</taxon>
        <taxon>Digenea</taxon>
        <taxon>Plagiorchiida</taxon>
        <taxon>Troglotremata</taxon>
        <taxon>Troglotrematidae</taxon>
        <taxon>Paragonimus</taxon>
    </lineage>
</organism>
<dbReference type="GO" id="GO:0017053">
    <property type="term" value="C:transcription repressor complex"/>
    <property type="evidence" value="ECO:0007669"/>
    <property type="project" value="InterPro"/>
</dbReference>
<accession>A0A8J4WHC4</accession>
<dbReference type="GO" id="GO:0006351">
    <property type="term" value="P:DNA-templated transcription"/>
    <property type="evidence" value="ECO:0007669"/>
    <property type="project" value="InterPro"/>
</dbReference>
<dbReference type="PANTHER" id="PTHR21689:SF2">
    <property type="entry name" value="PROTEIN LIN-9 HOMOLOG"/>
    <property type="match status" value="1"/>
</dbReference>
<reference evidence="5" key="1">
    <citation type="submission" date="2019-05" db="EMBL/GenBank/DDBJ databases">
        <title>Annotation for the trematode Paragonimus heterotremus.</title>
        <authorList>
            <person name="Choi Y.-J."/>
        </authorList>
    </citation>
    <scope>NUCLEOTIDE SEQUENCE</scope>
    <source>
        <strain evidence="5">LC</strain>
    </source>
</reference>
<dbReference type="InterPro" id="IPR045831">
    <property type="entry name" value="LIN9_C"/>
</dbReference>
<dbReference type="InterPro" id="IPR033471">
    <property type="entry name" value="DIRP"/>
</dbReference>
<comment type="subcellular location">
    <subcellularLocation>
        <location evidence="1">Nucleus</location>
    </subcellularLocation>
</comment>
<dbReference type="GO" id="GO:0003677">
    <property type="term" value="F:DNA binding"/>
    <property type="evidence" value="ECO:0007669"/>
    <property type="project" value="TreeGrafter"/>
</dbReference>
<dbReference type="GO" id="GO:0051726">
    <property type="term" value="P:regulation of cell cycle"/>
    <property type="evidence" value="ECO:0007669"/>
    <property type="project" value="TreeGrafter"/>
</dbReference>
<evidence type="ECO:0000259" key="4">
    <source>
        <dbReference type="SMART" id="SM01135"/>
    </source>
</evidence>
<comment type="caution">
    <text evidence="5">The sequence shown here is derived from an EMBL/GenBank/DDBJ whole genome shotgun (WGS) entry which is preliminary data.</text>
</comment>
<evidence type="ECO:0000256" key="2">
    <source>
        <dbReference type="ARBA" id="ARBA00006732"/>
    </source>
</evidence>
<keyword evidence="6" id="KW-1185">Reference proteome</keyword>
<dbReference type="GO" id="GO:0005654">
    <property type="term" value="C:nucleoplasm"/>
    <property type="evidence" value="ECO:0007669"/>
    <property type="project" value="TreeGrafter"/>
</dbReference>
<keyword evidence="3" id="KW-0539">Nucleus</keyword>
<sequence length="654" mass="74105">MELLLMRCQLTQQRFHSQMSGQLYNQELNCSQFHGGPSLEEEQAHSSHPGYSPFDNLDEAQVGCQFPKTNSAQKRFCNMFTTQKFCEWLRHEWLYSTTDREIFLGCNDFQIILREQFPTLKTRNLLRGQWAIIRRIIGRPRRFSATFLAEERGSVHGKRRNLHYLQQVTLTGSLGPMASEHLDTLLTCLPATTRIPPRLPVGTRVCIRTCTPVQGLFLGVIQDACPGDGHYAVWVEDLILSNNFVDCPPNSVDQSGITYRGFRIVPDEDVFPLPNQSLPQSIPLSAIRYHFKENLFPNAEHSSAHGLRMVGLFSNSRLVDTTNMRTDYDATPLSSSGGPLLSDSVCTTECPIEPNGHSSIVTDNLLVSSLKQDSDAAPNCSFDLPVPHSVDPQSNMKLFASLAKLYKLLDDKRVSVAKLKVMNDTAEIKLSENHNNITVQFQHSYATLILYLDKLNQELKHHMDVVLMHVAKMPISATPYLLSTCDGQVYEAVSIAQDQNMMHLNYLTDWRRRCDDEAQEMVSRIKMAQRRVTLDDCKVDLVAKLSCLLIHLCVSSTFLPSTFRLIPYLQNLSDQRIIGQTLTCIEDLLKEIREYLHPSNVQCFELTVEQFIGKIIHAVTSAYHSCFQTSYPFMAQSQPPAPSQMTYPDNMTCI</sequence>
<dbReference type="Pfam" id="PF19438">
    <property type="entry name" value="LIN9_C"/>
    <property type="match status" value="2"/>
</dbReference>
<comment type="similarity">
    <text evidence="2">Belongs to the lin-9 family.</text>
</comment>
<dbReference type="Proteomes" id="UP000748531">
    <property type="component" value="Unassembled WGS sequence"/>
</dbReference>
<dbReference type="GO" id="GO:0006357">
    <property type="term" value="P:regulation of transcription by RNA polymerase II"/>
    <property type="evidence" value="ECO:0007669"/>
    <property type="project" value="TreeGrafter"/>
</dbReference>
<evidence type="ECO:0000256" key="3">
    <source>
        <dbReference type="ARBA" id="ARBA00023242"/>
    </source>
</evidence>